<accession>A0A937X4X9</accession>
<proteinExistence type="predicted"/>
<dbReference type="Proteomes" id="UP000703893">
    <property type="component" value="Unassembled WGS sequence"/>
</dbReference>
<protein>
    <recommendedName>
        <fullName evidence="3">Inositol 2-dehydrogenase</fullName>
    </recommendedName>
</protein>
<evidence type="ECO:0000313" key="2">
    <source>
        <dbReference type="Proteomes" id="UP000703893"/>
    </source>
</evidence>
<dbReference type="EMBL" id="VGJX01000209">
    <property type="protein sequence ID" value="MBM3274420.1"/>
    <property type="molecule type" value="Genomic_DNA"/>
</dbReference>
<reference evidence="1 2" key="1">
    <citation type="submission" date="2019-03" db="EMBL/GenBank/DDBJ databases">
        <title>Lake Tanganyika Metagenome-Assembled Genomes (MAGs).</title>
        <authorList>
            <person name="Tran P."/>
        </authorList>
    </citation>
    <scope>NUCLEOTIDE SEQUENCE [LARGE SCALE GENOMIC DNA]</scope>
    <source>
        <strain evidence="1">K_DeepCast_65m_m2_236</strain>
    </source>
</reference>
<feature type="non-terminal residue" evidence="1">
    <location>
        <position position="1"/>
    </location>
</feature>
<gene>
    <name evidence="1" type="ORF">FJZ00_04670</name>
</gene>
<evidence type="ECO:0008006" key="3">
    <source>
        <dbReference type="Google" id="ProtNLM"/>
    </source>
</evidence>
<comment type="caution">
    <text evidence="1">The sequence shown here is derived from an EMBL/GenBank/DDBJ whole genome shotgun (WGS) entry which is preliminary data.</text>
</comment>
<evidence type="ECO:0000313" key="1">
    <source>
        <dbReference type="EMBL" id="MBM3274420.1"/>
    </source>
</evidence>
<sequence>FVERFEAAYVNEMREFISAIHEDRPPSVTGYDGRVPLVMAAAARKALQERREVRIEEVTPCGTPKEPRNVLD</sequence>
<dbReference type="Gene3D" id="3.30.360.10">
    <property type="entry name" value="Dihydrodipicolinate Reductase, domain 2"/>
    <property type="match status" value="1"/>
</dbReference>
<dbReference type="AlphaFoldDB" id="A0A937X4X9"/>
<organism evidence="1 2">
    <name type="scientific">Candidatus Tanganyikabacteria bacterium</name>
    <dbReference type="NCBI Taxonomy" id="2961651"/>
    <lineage>
        <taxon>Bacteria</taxon>
        <taxon>Bacillati</taxon>
        <taxon>Candidatus Sericytochromatia</taxon>
        <taxon>Candidatus Tanganyikabacteria</taxon>
    </lineage>
</organism>
<name>A0A937X4X9_9BACT</name>